<comment type="caution">
    <text evidence="11">The sequence shown here is derived from an EMBL/GenBank/DDBJ whole genome shotgun (WGS) entry which is preliminary data.</text>
</comment>
<feature type="transmembrane region" description="Helical" evidence="10">
    <location>
        <begin position="18"/>
        <end position="35"/>
    </location>
</feature>
<comment type="subcellular location">
    <subcellularLocation>
        <location evidence="1">Cell inner membrane</location>
        <topology evidence="1">Single-pass membrane protein</topology>
    </subcellularLocation>
</comment>
<keyword evidence="6 10" id="KW-0812">Transmembrane</keyword>
<name>A0A7W9EUR2_9SPHN</name>
<dbReference type="RefSeq" id="WP_184057751.1">
    <property type="nucleotide sequence ID" value="NZ_JACIJK010000006.1"/>
</dbReference>
<organism evidence="11 12">
    <name type="scientific">Sphingomonas aerophila</name>
    <dbReference type="NCBI Taxonomy" id="1344948"/>
    <lineage>
        <taxon>Bacteria</taxon>
        <taxon>Pseudomonadati</taxon>
        <taxon>Pseudomonadota</taxon>
        <taxon>Alphaproteobacteria</taxon>
        <taxon>Sphingomonadales</taxon>
        <taxon>Sphingomonadaceae</taxon>
        <taxon>Sphingomonas</taxon>
    </lineage>
</organism>
<evidence type="ECO:0000256" key="8">
    <source>
        <dbReference type="ARBA" id="ARBA00022989"/>
    </source>
</evidence>
<evidence type="ECO:0000256" key="6">
    <source>
        <dbReference type="ARBA" id="ARBA00022692"/>
    </source>
</evidence>
<sequence>MNGVVTWYSGRSLREKRLLLIMVALAAVTIIWAGIIRPVGDALSSAQSRQVDAVTRLGETRAAVAAVRSAQALRGRALTGTLADAVRARADAAGFQLTNLDEQAPDRIHVTLTSARPAAIVPWLARLERQGLLVQGARLTDNGDRTVAVDLVIGTQGR</sequence>
<evidence type="ECO:0000313" key="12">
    <source>
        <dbReference type="Proteomes" id="UP000546200"/>
    </source>
</evidence>
<dbReference type="GO" id="GO:0005886">
    <property type="term" value="C:plasma membrane"/>
    <property type="evidence" value="ECO:0007669"/>
    <property type="project" value="UniProtKB-SubCell"/>
</dbReference>
<keyword evidence="7" id="KW-0653">Protein transport</keyword>
<dbReference type="GO" id="GO:0015627">
    <property type="term" value="C:type II protein secretion system complex"/>
    <property type="evidence" value="ECO:0007669"/>
    <property type="project" value="InterPro"/>
</dbReference>
<dbReference type="AlphaFoldDB" id="A0A7W9EUR2"/>
<evidence type="ECO:0000256" key="9">
    <source>
        <dbReference type="ARBA" id="ARBA00023136"/>
    </source>
</evidence>
<keyword evidence="5" id="KW-0997">Cell inner membrane</keyword>
<gene>
    <name evidence="11" type="ORF">FHS94_002291</name>
</gene>
<protein>
    <submittedName>
        <fullName evidence="11">General secretion pathway protein M</fullName>
    </submittedName>
</protein>
<evidence type="ECO:0000256" key="4">
    <source>
        <dbReference type="ARBA" id="ARBA00022475"/>
    </source>
</evidence>
<dbReference type="EMBL" id="JACIJK010000006">
    <property type="protein sequence ID" value="MBB5715445.1"/>
    <property type="molecule type" value="Genomic_DNA"/>
</dbReference>
<dbReference type="Pfam" id="PF04612">
    <property type="entry name" value="T2SSM"/>
    <property type="match status" value="1"/>
</dbReference>
<comment type="similarity">
    <text evidence="2">Belongs to the GSP M family.</text>
</comment>
<keyword evidence="3" id="KW-0813">Transport</keyword>
<reference evidence="11 12" key="1">
    <citation type="submission" date="2020-08" db="EMBL/GenBank/DDBJ databases">
        <title>Genomic Encyclopedia of Type Strains, Phase IV (KMG-IV): sequencing the most valuable type-strain genomes for metagenomic binning, comparative biology and taxonomic classification.</title>
        <authorList>
            <person name="Goeker M."/>
        </authorList>
    </citation>
    <scope>NUCLEOTIDE SEQUENCE [LARGE SCALE GENOMIC DNA]</scope>
    <source>
        <strain evidence="11 12">DSM 100044</strain>
    </source>
</reference>
<dbReference type="Gene3D" id="3.30.1360.100">
    <property type="entry name" value="General secretion pathway protein M, EpsM"/>
    <property type="match status" value="1"/>
</dbReference>
<dbReference type="SUPFAM" id="SSF103054">
    <property type="entry name" value="General secretion pathway protein M, EpsM"/>
    <property type="match status" value="1"/>
</dbReference>
<dbReference type="Proteomes" id="UP000546200">
    <property type="component" value="Unassembled WGS sequence"/>
</dbReference>
<evidence type="ECO:0000256" key="10">
    <source>
        <dbReference type="SAM" id="Phobius"/>
    </source>
</evidence>
<accession>A0A7W9EUR2</accession>
<keyword evidence="12" id="KW-1185">Reference proteome</keyword>
<keyword evidence="9 10" id="KW-0472">Membrane</keyword>
<evidence type="ECO:0000256" key="2">
    <source>
        <dbReference type="ARBA" id="ARBA00010637"/>
    </source>
</evidence>
<dbReference type="InterPro" id="IPR023229">
    <property type="entry name" value="T2SS_M_periplasmic_sf"/>
</dbReference>
<proteinExistence type="inferred from homology"/>
<evidence type="ECO:0000256" key="3">
    <source>
        <dbReference type="ARBA" id="ARBA00022448"/>
    </source>
</evidence>
<dbReference type="InterPro" id="IPR007690">
    <property type="entry name" value="T2SS_GspM"/>
</dbReference>
<evidence type="ECO:0000256" key="1">
    <source>
        <dbReference type="ARBA" id="ARBA00004377"/>
    </source>
</evidence>
<dbReference type="GO" id="GO:0015628">
    <property type="term" value="P:protein secretion by the type II secretion system"/>
    <property type="evidence" value="ECO:0007669"/>
    <property type="project" value="InterPro"/>
</dbReference>
<evidence type="ECO:0000313" key="11">
    <source>
        <dbReference type="EMBL" id="MBB5715445.1"/>
    </source>
</evidence>
<evidence type="ECO:0000256" key="5">
    <source>
        <dbReference type="ARBA" id="ARBA00022519"/>
    </source>
</evidence>
<keyword evidence="4" id="KW-1003">Cell membrane</keyword>
<keyword evidence="8 10" id="KW-1133">Transmembrane helix</keyword>
<evidence type="ECO:0000256" key="7">
    <source>
        <dbReference type="ARBA" id="ARBA00022927"/>
    </source>
</evidence>